<evidence type="ECO:0008006" key="3">
    <source>
        <dbReference type="Google" id="ProtNLM"/>
    </source>
</evidence>
<organism evidence="1 2">
    <name type="scientific">Cohnella cholangitidis</name>
    <dbReference type="NCBI Taxonomy" id="2598458"/>
    <lineage>
        <taxon>Bacteria</taxon>
        <taxon>Bacillati</taxon>
        <taxon>Bacillota</taxon>
        <taxon>Bacilli</taxon>
        <taxon>Bacillales</taxon>
        <taxon>Paenibacillaceae</taxon>
        <taxon>Cohnella</taxon>
    </lineage>
</organism>
<dbReference type="RefSeq" id="WP_182303629.1">
    <property type="nucleotide sequence ID" value="NZ_CP041969.1"/>
</dbReference>
<name>A0A7G5BZ50_9BACL</name>
<dbReference type="Gene3D" id="2.30.110.10">
    <property type="entry name" value="Electron Transport, Fmn-binding Protein, Chain A"/>
    <property type="match status" value="1"/>
</dbReference>
<dbReference type="AlphaFoldDB" id="A0A7G5BZ50"/>
<gene>
    <name evidence="1" type="ORF">FPL14_14295</name>
</gene>
<protein>
    <recommendedName>
        <fullName evidence="3">Pyridoxamine 5'-phosphate oxidase putative domain-containing protein</fullName>
    </recommendedName>
</protein>
<keyword evidence="2" id="KW-1185">Reference proteome</keyword>
<reference evidence="1 2" key="1">
    <citation type="submission" date="2019-07" db="EMBL/GenBank/DDBJ databases">
        <authorList>
            <person name="Kim J.K."/>
            <person name="Cheong H.-M."/>
            <person name="Choi Y."/>
            <person name="Hwang K.J."/>
            <person name="Lee S."/>
            <person name="Choi C."/>
        </authorList>
    </citation>
    <scope>NUCLEOTIDE SEQUENCE [LARGE SCALE GENOMIC DNA]</scope>
    <source>
        <strain evidence="1 2">KS 22</strain>
    </source>
</reference>
<evidence type="ECO:0000313" key="1">
    <source>
        <dbReference type="EMBL" id="QMV42234.1"/>
    </source>
</evidence>
<accession>A0A7G5BZ50</accession>
<evidence type="ECO:0000313" key="2">
    <source>
        <dbReference type="Proteomes" id="UP000515679"/>
    </source>
</evidence>
<dbReference type="SUPFAM" id="SSF50475">
    <property type="entry name" value="FMN-binding split barrel"/>
    <property type="match status" value="1"/>
</dbReference>
<sequence>MLPSQMKSAFDGAMPSIIVTSSEDGTPNITNLSRIWLVDDEHVAIANQMLNKTANNLMANSHALIKTATPSDLMHWELDVVCVREELEGALFETVRRHIETISWMAGIPDSVPLRSILVFRVLNVRKCVEESQHLVPVPETYGDLLKVLSAALGLSRSSYWTLEKDAGPTLLAREAFRGRARTNPRLRLWDGLRH</sequence>
<dbReference type="InterPro" id="IPR012349">
    <property type="entry name" value="Split_barrel_FMN-bd"/>
</dbReference>
<dbReference type="Proteomes" id="UP000515679">
    <property type="component" value="Chromosome"/>
</dbReference>
<dbReference type="PANTHER" id="PTHR40660:SF1">
    <property type="entry name" value="5'-PHOSPHATE OXIDASE PUTATIVE DOMAIN-CONTAINING PROTEIN-RELATED"/>
    <property type="match status" value="1"/>
</dbReference>
<dbReference type="PANTHER" id="PTHR40660">
    <property type="entry name" value="5'-PHOSPHATE OXIDASE PUTATIVE DOMAIN-CONTAINING PROTEIN-RELATED"/>
    <property type="match status" value="1"/>
</dbReference>
<dbReference type="KEGG" id="cchl:FPL14_14295"/>
<proteinExistence type="predicted"/>
<dbReference type="EMBL" id="CP041969">
    <property type="protein sequence ID" value="QMV42234.1"/>
    <property type="molecule type" value="Genomic_DNA"/>
</dbReference>